<dbReference type="AlphaFoldDB" id="A0A1M6VJ21"/>
<evidence type="ECO:0000313" key="3">
    <source>
        <dbReference type="Proteomes" id="UP000184363"/>
    </source>
</evidence>
<evidence type="ECO:0000313" key="2">
    <source>
        <dbReference type="EMBL" id="SHK81364.1"/>
    </source>
</evidence>
<keyword evidence="1" id="KW-0472">Membrane</keyword>
<feature type="transmembrane region" description="Helical" evidence="1">
    <location>
        <begin position="39"/>
        <end position="56"/>
    </location>
</feature>
<dbReference type="EMBL" id="FRAP01000012">
    <property type="protein sequence ID" value="SHK81364.1"/>
    <property type="molecule type" value="Genomic_DNA"/>
</dbReference>
<keyword evidence="1" id="KW-0812">Transmembrane</keyword>
<organism evidence="2 3">
    <name type="scientific">Pseudonocardia thermophila</name>
    <dbReference type="NCBI Taxonomy" id="1848"/>
    <lineage>
        <taxon>Bacteria</taxon>
        <taxon>Bacillati</taxon>
        <taxon>Actinomycetota</taxon>
        <taxon>Actinomycetes</taxon>
        <taxon>Pseudonocardiales</taxon>
        <taxon>Pseudonocardiaceae</taxon>
        <taxon>Pseudonocardia</taxon>
    </lineage>
</organism>
<evidence type="ECO:0008006" key="4">
    <source>
        <dbReference type="Google" id="ProtNLM"/>
    </source>
</evidence>
<proteinExistence type="predicted"/>
<feature type="transmembrane region" description="Helical" evidence="1">
    <location>
        <begin position="62"/>
        <end position="80"/>
    </location>
</feature>
<dbReference type="InterPro" id="IPR021401">
    <property type="entry name" value="DUF3040"/>
</dbReference>
<name>A0A1M6VJ21_PSETH</name>
<accession>A0A1M6VJ21</accession>
<reference evidence="2 3" key="1">
    <citation type="submission" date="2016-11" db="EMBL/GenBank/DDBJ databases">
        <authorList>
            <person name="Jaros S."/>
            <person name="Januszkiewicz K."/>
            <person name="Wedrychowicz H."/>
        </authorList>
    </citation>
    <scope>NUCLEOTIDE SEQUENCE [LARGE SCALE GENOMIC DNA]</scope>
    <source>
        <strain evidence="2 3">DSM 43832</strain>
    </source>
</reference>
<keyword evidence="3" id="KW-1185">Reference proteome</keyword>
<protein>
    <recommendedName>
        <fullName evidence="4">DUF3040 domain-containing protein</fullName>
    </recommendedName>
</protein>
<dbReference type="OrthoDB" id="3578779at2"/>
<evidence type="ECO:0000256" key="1">
    <source>
        <dbReference type="SAM" id="Phobius"/>
    </source>
</evidence>
<gene>
    <name evidence="2" type="ORF">SAMN05443637_112151</name>
</gene>
<keyword evidence="1" id="KW-1133">Transmembrane helix</keyword>
<dbReference type="Proteomes" id="UP000184363">
    <property type="component" value="Unassembled WGS sequence"/>
</dbReference>
<dbReference type="RefSeq" id="WP_073458028.1">
    <property type="nucleotide sequence ID" value="NZ_CALGVN010000021.1"/>
</dbReference>
<dbReference type="Pfam" id="PF11239">
    <property type="entry name" value="DUF3040"/>
    <property type="match status" value="1"/>
</dbReference>
<sequence>MSERERRTLARIERHIAETDPRLARMLARHRVPGRPRPVLLLAIGLAAILVGSLTVLVPLVLGGALVSLAALVVAAVRGLRATSTA</sequence>